<dbReference type="GeneID" id="66072075"/>
<name>A0A9P7RM50_9AGAR</name>
<keyword evidence="9" id="KW-1185">Reference proteome</keyword>
<feature type="domain" description="RING-type" evidence="6">
    <location>
        <begin position="179"/>
        <end position="218"/>
    </location>
</feature>
<evidence type="ECO:0000256" key="4">
    <source>
        <dbReference type="PROSITE-ProRule" id="PRU00042"/>
    </source>
</evidence>
<dbReference type="PANTHER" id="PTHR23041">
    <property type="entry name" value="RING FINGER DOMAIN-CONTAINING"/>
    <property type="match status" value="1"/>
</dbReference>
<dbReference type="InterPro" id="IPR013087">
    <property type="entry name" value="Znf_C2H2_type"/>
</dbReference>
<keyword evidence="3" id="KW-0862">Zinc</keyword>
<proteinExistence type="predicted"/>
<dbReference type="SMART" id="SM00355">
    <property type="entry name" value="ZnF_C2H2"/>
    <property type="match status" value="3"/>
</dbReference>
<dbReference type="PANTHER" id="PTHR23041:SF78">
    <property type="entry name" value="E3 UBIQUITIN-PROTEIN LIGASE RNF4"/>
    <property type="match status" value="1"/>
</dbReference>
<dbReference type="PROSITE" id="PS50157">
    <property type="entry name" value="ZINC_FINGER_C2H2_2"/>
    <property type="match status" value="1"/>
</dbReference>
<evidence type="ECO:0000256" key="1">
    <source>
        <dbReference type="ARBA" id="ARBA00022723"/>
    </source>
</evidence>
<dbReference type="KEGG" id="more:E1B28_002999"/>
<dbReference type="PROSITE" id="PS00518">
    <property type="entry name" value="ZF_RING_1"/>
    <property type="match status" value="1"/>
</dbReference>
<dbReference type="AlphaFoldDB" id="A0A9P7RM50"/>
<organism evidence="8 9">
    <name type="scientific">Marasmius oreades</name>
    <name type="common">fairy-ring Marasmius</name>
    <dbReference type="NCBI Taxonomy" id="181124"/>
    <lineage>
        <taxon>Eukaryota</taxon>
        <taxon>Fungi</taxon>
        <taxon>Dikarya</taxon>
        <taxon>Basidiomycota</taxon>
        <taxon>Agaricomycotina</taxon>
        <taxon>Agaricomycetes</taxon>
        <taxon>Agaricomycetidae</taxon>
        <taxon>Agaricales</taxon>
        <taxon>Marasmiineae</taxon>
        <taxon>Marasmiaceae</taxon>
        <taxon>Marasmius</taxon>
    </lineage>
</organism>
<feature type="region of interest" description="Disordered" evidence="5">
    <location>
        <begin position="89"/>
        <end position="108"/>
    </location>
</feature>
<feature type="compositionally biased region" description="Acidic residues" evidence="5">
    <location>
        <begin position="92"/>
        <end position="108"/>
    </location>
</feature>
<dbReference type="RefSeq" id="XP_043001909.1">
    <property type="nucleotide sequence ID" value="XM_043159955.1"/>
</dbReference>
<dbReference type="InterPro" id="IPR047134">
    <property type="entry name" value="RNF4"/>
</dbReference>
<reference evidence="8" key="1">
    <citation type="journal article" date="2021" name="Genome Biol. Evol.">
        <title>The assembled and annotated genome of the fairy-ring fungus Marasmius oreades.</title>
        <authorList>
            <person name="Hiltunen M."/>
            <person name="Ament-Velasquez S.L."/>
            <person name="Johannesson H."/>
        </authorList>
    </citation>
    <scope>NUCLEOTIDE SEQUENCE</scope>
    <source>
        <strain evidence="8">03SP1</strain>
    </source>
</reference>
<dbReference type="SUPFAM" id="SSF57850">
    <property type="entry name" value="RING/U-box"/>
    <property type="match status" value="1"/>
</dbReference>
<dbReference type="InterPro" id="IPR001841">
    <property type="entry name" value="Znf_RING"/>
</dbReference>
<evidence type="ECO:0000259" key="7">
    <source>
        <dbReference type="PROSITE" id="PS50157"/>
    </source>
</evidence>
<evidence type="ECO:0000313" key="8">
    <source>
        <dbReference type="EMBL" id="KAG7085438.1"/>
    </source>
</evidence>
<dbReference type="PROSITE" id="PS50089">
    <property type="entry name" value="ZF_RING_2"/>
    <property type="match status" value="1"/>
</dbReference>
<evidence type="ECO:0000256" key="3">
    <source>
        <dbReference type="ARBA" id="ARBA00022833"/>
    </source>
</evidence>
<evidence type="ECO:0000256" key="5">
    <source>
        <dbReference type="SAM" id="MobiDB-lite"/>
    </source>
</evidence>
<dbReference type="Proteomes" id="UP001049176">
    <property type="component" value="Chromosome 11"/>
</dbReference>
<gene>
    <name evidence="8" type="ORF">E1B28_002999</name>
</gene>
<accession>A0A9P7RM50</accession>
<evidence type="ECO:0000313" key="9">
    <source>
        <dbReference type="Proteomes" id="UP001049176"/>
    </source>
</evidence>
<feature type="domain" description="C2H2-type" evidence="7">
    <location>
        <begin position="63"/>
        <end position="93"/>
    </location>
</feature>
<dbReference type="GO" id="GO:0008270">
    <property type="term" value="F:zinc ion binding"/>
    <property type="evidence" value="ECO:0007669"/>
    <property type="project" value="UniProtKB-KW"/>
</dbReference>
<dbReference type="InterPro" id="IPR013083">
    <property type="entry name" value="Znf_RING/FYVE/PHD"/>
</dbReference>
<dbReference type="InterPro" id="IPR017907">
    <property type="entry name" value="Znf_RING_CS"/>
</dbReference>
<evidence type="ECO:0000256" key="2">
    <source>
        <dbReference type="ARBA" id="ARBA00022771"/>
    </source>
</evidence>
<evidence type="ECO:0008006" key="10">
    <source>
        <dbReference type="Google" id="ProtNLM"/>
    </source>
</evidence>
<sequence length="234" mass="27325">MSDDVYYESTSYCASCDEYFYDHGERRKHFQVTESHPRCDICHKRFLNKNTLRVHYLETAGHHYCVTCDKLFDSAGGLQVHIDYAAVHRDDSDDEDEDEVEDDYKEREDNWEDELALEVYPDGYRDPTIYYPDDTSFEDFDDYDFEDEEDLGDPPFDFGEDEEVEQLEEGVEEIDEFQCPMCQKRLPSTVCSTSCGHLFCAPCIKTALHYTGMCPVCDEKNEVAELRRVFLTSA</sequence>
<protein>
    <recommendedName>
        <fullName evidence="10">RING-type domain-containing protein</fullName>
    </recommendedName>
</protein>
<dbReference type="Gene3D" id="3.30.160.60">
    <property type="entry name" value="Classic Zinc Finger"/>
    <property type="match status" value="1"/>
</dbReference>
<keyword evidence="1" id="KW-0479">Metal-binding</keyword>
<keyword evidence="2 4" id="KW-0863">Zinc-finger</keyword>
<dbReference type="SMART" id="SM00184">
    <property type="entry name" value="RING"/>
    <property type="match status" value="1"/>
</dbReference>
<dbReference type="Gene3D" id="3.30.40.10">
    <property type="entry name" value="Zinc/RING finger domain, C3HC4 (zinc finger)"/>
    <property type="match status" value="1"/>
</dbReference>
<dbReference type="OrthoDB" id="6270329at2759"/>
<evidence type="ECO:0000259" key="6">
    <source>
        <dbReference type="PROSITE" id="PS50089"/>
    </source>
</evidence>
<dbReference type="EMBL" id="CM032191">
    <property type="protein sequence ID" value="KAG7085438.1"/>
    <property type="molecule type" value="Genomic_DNA"/>
</dbReference>
<dbReference type="Pfam" id="PF13923">
    <property type="entry name" value="zf-C3HC4_2"/>
    <property type="match status" value="1"/>
</dbReference>
<comment type="caution">
    <text evidence="8">The sequence shown here is derived from an EMBL/GenBank/DDBJ whole genome shotgun (WGS) entry which is preliminary data.</text>
</comment>